<reference evidence="1" key="1">
    <citation type="journal article" date="2023" name="G3 (Bethesda)">
        <title>A reference genome for the long-term kleptoplast-retaining sea slug Elysia crispata morphotype clarki.</title>
        <authorList>
            <person name="Eastman K.E."/>
            <person name="Pendleton A.L."/>
            <person name="Shaikh M.A."/>
            <person name="Suttiyut T."/>
            <person name="Ogas R."/>
            <person name="Tomko P."/>
            <person name="Gavelis G."/>
            <person name="Widhalm J.R."/>
            <person name="Wisecaver J.H."/>
        </authorList>
    </citation>
    <scope>NUCLEOTIDE SEQUENCE</scope>
    <source>
        <strain evidence="1">ECLA1</strain>
    </source>
</reference>
<dbReference type="Proteomes" id="UP001283361">
    <property type="component" value="Unassembled WGS sequence"/>
</dbReference>
<dbReference type="EMBL" id="JAWDGP010003173">
    <property type="protein sequence ID" value="KAK3776844.1"/>
    <property type="molecule type" value="Genomic_DNA"/>
</dbReference>
<organism evidence="1 2">
    <name type="scientific">Elysia crispata</name>
    <name type="common">lettuce slug</name>
    <dbReference type="NCBI Taxonomy" id="231223"/>
    <lineage>
        <taxon>Eukaryota</taxon>
        <taxon>Metazoa</taxon>
        <taxon>Spiralia</taxon>
        <taxon>Lophotrochozoa</taxon>
        <taxon>Mollusca</taxon>
        <taxon>Gastropoda</taxon>
        <taxon>Heterobranchia</taxon>
        <taxon>Euthyneura</taxon>
        <taxon>Panpulmonata</taxon>
        <taxon>Sacoglossa</taxon>
        <taxon>Placobranchoidea</taxon>
        <taxon>Plakobranchidae</taxon>
        <taxon>Elysia</taxon>
    </lineage>
</organism>
<evidence type="ECO:0000313" key="1">
    <source>
        <dbReference type="EMBL" id="KAK3776844.1"/>
    </source>
</evidence>
<protein>
    <submittedName>
        <fullName evidence="1">Uncharacterized protein</fullName>
    </submittedName>
</protein>
<sequence length="149" mass="16637">MRSDLHGSFSSLTCVPKLNTLRSEVGIRFIDQNESESSYSNETIIFVRRLYSVYEATAKLTLPTQEQPAKRSTMTVSLAKSAIEKLIASVLERRKIHDLDLRANVTGVKSVEQRGFCQSAHHVTLQDQPADVRLSSLVTLHHGQSVLQS</sequence>
<dbReference type="AlphaFoldDB" id="A0AAE0ZWA4"/>
<accession>A0AAE0ZWA4</accession>
<comment type="caution">
    <text evidence="1">The sequence shown here is derived from an EMBL/GenBank/DDBJ whole genome shotgun (WGS) entry which is preliminary data.</text>
</comment>
<gene>
    <name evidence="1" type="ORF">RRG08_024618</name>
</gene>
<keyword evidence="2" id="KW-1185">Reference proteome</keyword>
<proteinExistence type="predicted"/>
<name>A0AAE0ZWA4_9GAST</name>
<evidence type="ECO:0000313" key="2">
    <source>
        <dbReference type="Proteomes" id="UP001283361"/>
    </source>
</evidence>